<dbReference type="EMBL" id="CP081864">
    <property type="protein sequence ID" value="QZN97608.1"/>
    <property type="molecule type" value="Genomic_DNA"/>
</dbReference>
<keyword evidence="3" id="KW-1185">Reference proteome</keyword>
<sequence>MTEKAISNTTPPHYSAADQRFHNVRPSVYLHMGWRERLSVLRRLLFTARSRMPEQRLPEVTPNWREFLKPDTKTRVIWFVHSTLLLNMDGVTVLIDPVFSASAAPFPFRIKRFQPSVVPMEALPAIDVIVLSHNHYDHLDRVTIDFFRDKKSYFVTPLGMGKTLQKWGIAAERITERDWYEECAWKTLKLTAAPARHASGRPPFDHNRTLWCSWVLQSPHETLYYSGDSAYDDHFTAIRERFGPIDLAFVENGQYNRRWPDSHMTPEQTLQAVCDLAPRTFVPIHWGMFTLSLHHWTEPVQRSCALAAQKGIQVLCPRLGEVVDSHSLSAPPLWWMPFVPEKTSVPFPPASQDTAYSENDSP</sequence>
<dbReference type="PANTHER" id="PTHR15032:SF4">
    <property type="entry name" value="N-ACYL-PHOSPHATIDYLETHANOLAMINE-HYDROLYZING PHOSPHOLIPASE D"/>
    <property type="match status" value="1"/>
</dbReference>
<dbReference type="InterPro" id="IPR036866">
    <property type="entry name" value="RibonucZ/Hydroxyglut_hydro"/>
</dbReference>
<evidence type="ECO:0000313" key="2">
    <source>
        <dbReference type="EMBL" id="QZN97608.1"/>
    </source>
</evidence>
<accession>A0ABX9ASB7</accession>
<protein>
    <submittedName>
        <fullName evidence="2">MBL fold metallo-hydrolase</fullName>
    </submittedName>
</protein>
<evidence type="ECO:0000259" key="1">
    <source>
        <dbReference type="Pfam" id="PF12706"/>
    </source>
</evidence>
<dbReference type="Pfam" id="PF12706">
    <property type="entry name" value="Lactamase_B_2"/>
    <property type="match status" value="1"/>
</dbReference>
<proteinExistence type="predicted"/>
<reference evidence="2 3" key="1">
    <citation type="submission" date="2021-08" db="EMBL/GenBank/DDBJ databases">
        <title>Culture and genomic analysis of Symbiopectobacterium purcellii sp. nov. gen. nov., isolated from the leafhopper Empoasca decipiens.</title>
        <authorList>
            <person name="Nadal-Jimenez P."/>
            <person name="Siozios S."/>
            <person name="Halliday N."/>
            <person name="Camara M."/>
            <person name="Hurst G.D.D."/>
        </authorList>
    </citation>
    <scope>NUCLEOTIDE SEQUENCE [LARGE SCALE GENOMIC DNA]</scope>
    <source>
        <strain evidence="2 3">SyEd1</strain>
    </source>
</reference>
<gene>
    <name evidence="2" type="ORF">K6K13_09940</name>
</gene>
<evidence type="ECO:0000313" key="3">
    <source>
        <dbReference type="Proteomes" id="UP000825886"/>
    </source>
</evidence>
<dbReference type="RefSeq" id="WP_222160645.1">
    <property type="nucleotide sequence ID" value="NZ_CP081864.1"/>
</dbReference>
<dbReference type="Gene3D" id="3.60.15.10">
    <property type="entry name" value="Ribonuclease Z/Hydroxyacylglutathione hydrolase-like"/>
    <property type="match status" value="1"/>
</dbReference>
<organism evidence="2 3">
    <name type="scientific">Symbiopectobacterium purcellii</name>
    <dbReference type="NCBI Taxonomy" id="2871826"/>
    <lineage>
        <taxon>Bacteria</taxon>
        <taxon>Pseudomonadati</taxon>
        <taxon>Pseudomonadota</taxon>
        <taxon>Gammaproteobacteria</taxon>
        <taxon>Enterobacterales</taxon>
        <taxon>Enterobacteriaceae</taxon>
    </lineage>
</organism>
<dbReference type="Proteomes" id="UP000825886">
    <property type="component" value="Chromosome"/>
</dbReference>
<feature type="domain" description="Metallo-beta-lactamase" evidence="1">
    <location>
        <begin position="92"/>
        <end position="286"/>
    </location>
</feature>
<dbReference type="InterPro" id="IPR001279">
    <property type="entry name" value="Metallo-B-lactamas"/>
</dbReference>
<dbReference type="PANTHER" id="PTHR15032">
    <property type="entry name" value="N-ACYL-PHOSPHATIDYLETHANOLAMINE-HYDROLYZING PHOSPHOLIPASE D"/>
    <property type="match status" value="1"/>
</dbReference>
<name>A0ABX9ASB7_9ENTR</name>
<dbReference type="SUPFAM" id="SSF56281">
    <property type="entry name" value="Metallo-hydrolase/oxidoreductase"/>
    <property type="match status" value="1"/>
</dbReference>